<dbReference type="EMBL" id="CP002548">
    <property type="protein sequence ID" value="AGL90667.1"/>
    <property type="molecule type" value="Genomic_DNA"/>
</dbReference>
<protein>
    <submittedName>
        <fullName evidence="1">Uncharacterized protein</fullName>
    </submittedName>
</protein>
<keyword evidence="2" id="KW-1185">Reference proteome</keyword>
<dbReference type="KEGG" id="nzs:SLY_0753"/>
<proteinExistence type="predicted"/>
<accession>R4RXN5</accession>
<evidence type="ECO:0000313" key="2">
    <source>
        <dbReference type="Proteomes" id="UP000013941"/>
    </source>
</evidence>
<name>R4RXN5_PHYAS</name>
<organism evidence="1 2">
    <name type="scientific">Strawberry lethal yellows phytoplasma (CPA) str. NZSb11</name>
    <dbReference type="NCBI Taxonomy" id="980422"/>
    <lineage>
        <taxon>Bacteria</taxon>
        <taxon>Bacillati</taxon>
        <taxon>Mycoplasmatota</taxon>
        <taxon>Mollicutes</taxon>
        <taxon>Acholeplasmatales</taxon>
        <taxon>Acholeplasmataceae</taxon>
        <taxon>Candidatus Phytoplasma</taxon>
        <taxon>16SrXII (Stolbur group)</taxon>
    </lineage>
</organism>
<sequence>MHPTKKASKEMIFLPNGKQTHLDMVLKNGVVK</sequence>
<gene>
    <name evidence="1" type="ORF">SLY_0753</name>
</gene>
<reference evidence="1 2" key="1">
    <citation type="journal article" date="2013" name="BMC Genomics">
        <title>Comparison of the complete genome sequence of two closely related isolates of 'Candidatus Phytoplasma australiense' reveals genome plasticity.</title>
        <authorList>
            <person name="Andersen M.T."/>
            <person name="Liefting L.W."/>
            <person name="Havukkala I."/>
            <person name="Beever R.E."/>
        </authorList>
    </citation>
    <scope>NUCLEOTIDE SEQUENCE [LARGE SCALE GENOMIC DNA]</scope>
    <source>
        <strain evidence="1 2">NZSb11</strain>
    </source>
</reference>
<dbReference type="Proteomes" id="UP000013941">
    <property type="component" value="Chromosome"/>
</dbReference>
<dbReference type="HOGENOM" id="CLU_3391633_0_0_14"/>
<dbReference type="AlphaFoldDB" id="R4RXN5"/>
<evidence type="ECO:0000313" key="1">
    <source>
        <dbReference type="EMBL" id="AGL90667.1"/>
    </source>
</evidence>